<evidence type="ECO:0000256" key="2">
    <source>
        <dbReference type="ARBA" id="ARBA00022475"/>
    </source>
</evidence>
<keyword evidence="4 6" id="KW-1133">Transmembrane helix</keyword>
<feature type="transmembrane region" description="Helical" evidence="6">
    <location>
        <begin position="190"/>
        <end position="215"/>
    </location>
</feature>
<feature type="transmembrane region" description="Helical" evidence="6">
    <location>
        <begin position="41"/>
        <end position="59"/>
    </location>
</feature>
<evidence type="ECO:0000256" key="6">
    <source>
        <dbReference type="SAM" id="Phobius"/>
    </source>
</evidence>
<dbReference type="InterPro" id="IPR017039">
    <property type="entry name" value="Virul_fac_BrkB"/>
</dbReference>
<dbReference type="Pfam" id="PF03631">
    <property type="entry name" value="Virul_fac_BrkB"/>
    <property type="match status" value="1"/>
</dbReference>
<comment type="caution">
    <text evidence="7">The sequence shown here is derived from an EMBL/GenBank/DDBJ whole genome shotgun (WGS) entry which is preliminary data.</text>
</comment>
<comment type="subcellular location">
    <subcellularLocation>
        <location evidence="1">Cell membrane</location>
        <topology evidence="1">Multi-pass membrane protein</topology>
    </subcellularLocation>
</comment>
<protein>
    <submittedName>
        <fullName evidence="7">Membrane protein</fullName>
    </submittedName>
</protein>
<keyword evidence="3 6" id="KW-0812">Transmembrane</keyword>
<keyword evidence="2" id="KW-1003">Cell membrane</keyword>
<dbReference type="RefSeq" id="WP_322133643.1">
    <property type="nucleotide sequence ID" value="NZ_CP085036.1"/>
</dbReference>
<feature type="transmembrane region" description="Helical" evidence="6">
    <location>
        <begin position="227"/>
        <end position="250"/>
    </location>
</feature>
<feature type="transmembrane region" description="Helical" evidence="6">
    <location>
        <begin position="151"/>
        <end position="170"/>
    </location>
</feature>
<feature type="transmembrane region" description="Helical" evidence="6">
    <location>
        <begin position="102"/>
        <end position="130"/>
    </location>
</feature>
<dbReference type="EMBL" id="JARXVQ010000001">
    <property type="protein sequence ID" value="MDH6181326.1"/>
    <property type="molecule type" value="Genomic_DNA"/>
</dbReference>
<sequence>MKRRASALVLWVRSLLPVRVWMNLLDHNGLLLAAGMSYQALFAVFAAVYVGFSIAGIWLAGDQQTLESLVVIVSTAVPGLVGDNDGVIHVDDIVAGSAAGAGILSVTGAIALVGLVWTAIGWVTYARLAVRAVFGLERDRRNFFLLKARDLVVALGLGALLLVAAALSVLSTAALDWVFDSVGLSTAGPWYLLLARGSGFLLIFVINSAVLAALFRFLSRASIPWRRLAGGSFLGGLAMLLLQIGSSVLAGSATRNPLLATFAVFIGLLLFFRISGLITLAAASWIAVDAGDRGEKL</sequence>
<evidence type="ECO:0000313" key="8">
    <source>
        <dbReference type="Proteomes" id="UP001160142"/>
    </source>
</evidence>
<dbReference type="Proteomes" id="UP001160142">
    <property type="component" value="Unassembled WGS sequence"/>
</dbReference>
<name>A0ABT6KMT6_9MICO</name>
<gene>
    <name evidence="7" type="ORF">M2152_001508</name>
</gene>
<dbReference type="PANTHER" id="PTHR30213">
    <property type="entry name" value="INNER MEMBRANE PROTEIN YHJD"/>
    <property type="match status" value="1"/>
</dbReference>
<dbReference type="PANTHER" id="PTHR30213:SF1">
    <property type="entry name" value="INNER MEMBRANE PROTEIN YHJD"/>
    <property type="match status" value="1"/>
</dbReference>
<organism evidence="7 8">
    <name type="scientific">Antiquaquibacter oligotrophicus</name>
    <dbReference type="NCBI Taxonomy" id="2880260"/>
    <lineage>
        <taxon>Bacteria</taxon>
        <taxon>Bacillati</taxon>
        <taxon>Actinomycetota</taxon>
        <taxon>Actinomycetes</taxon>
        <taxon>Micrococcales</taxon>
        <taxon>Microbacteriaceae</taxon>
        <taxon>Antiquaquibacter</taxon>
    </lineage>
</organism>
<keyword evidence="8" id="KW-1185">Reference proteome</keyword>
<evidence type="ECO:0000256" key="5">
    <source>
        <dbReference type="ARBA" id="ARBA00023136"/>
    </source>
</evidence>
<dbReference type="PIRSF" id="PIRSF035875">
    <property type="entry name" value="RNase_BN"/>
    <property type="match status" value="1"/>
</dbReference>
<reference evidence="7 8" key="1">
    <citation type="submission" date="2023-04" db="EMBL/GenBank/DDBJ databases">
        <title>Genome Encyclopedia of Bacteria and Archaea VI: Functional Genomics of Type Strains.</title>
        <authorList>
            <person name="Whitman W."/>
        </authorList>
    </citation>
    <scope>NUCLEOTIDE SEQUENCE [LARGE SCALE GENOMIC DNA]</scope>
    <source>
        <strain evidence="7 8">SG_E_30_P1</strain>
    </source>
</reference>
<evidence type="ECO:0000256" key="1">
    <source>
        <dbReference type="ARBA" id="ARBA00004651"/>
    </source>
</evidence>
<evidence type="ECO:0000313" key="7">
    <source>
        <dbReference type="EMBL" id="MDH6181326.1"/>
    </source>
</evidence>
<proteinExistence type="predicted"/>
<evidence type="ECO:0000256" key="4">
    <source>
        <dbReference type="ARBA" id="ARBA00022989"/>
    </source>
</evidence>
<feature type="transmembrane region" description="Helical" evidence="6">
    <location>
        <begin position="262"/>
        <end position="288"/>
    </location>
</feature>
<accession>A0ABT6KMT6</accession>
<evidence type="ECO:0000256" key="3">
    <source>
        <dbReference type="ARBA" id="ARBA00022692"/>
    </source>
</evidence>
<keyword evidence="5 6" id="KW-0472">Membrane</keyword>